<feature type="transmembrane region" description="Helical" evidence="6">
    <location>
        <begin position="385"/>
        <end position="408"/>
    </location>
</feature>
<feature type="compositionally biased region" description="Polar residues" evidence="5">
    <location>
        <begin position="428"/>
        <end position="443"/>
    </location>
</feature>
<dbReference type="GO" id="GO:0006352">
    <property type="term" value="P:DNA-templated transcription initiation"/>
    <property type="evidence" value="ECO:0007669"/>
    <property type="project" value="InterPro"/>
</dbReference>
<dbReference type="AlphaFoldDB" id="A0A346XT19"/>
<dbReference type="GO" id="GO:0016987">
    <property type="term" value="F:sigma factor activity"/>
    <property type="evidence" value="ECO:0007669"/>
    <property type="project" value="UniProtKB-KW"/>
</dbReference>
<dbReference type="Gene3D" id="1.10.10.10">
    <property type="entry name" value="Winged helix-like DNA-binding domain superfamily/Winged helix DNA-binding domain"/>
    <property type="match status" value="1"/>
</dbReference>
<dbReference type="InterPro" id="IPR039425">
    <property type="entry name" value="RNA_pol_sigma-70-like"/>
</dbReference>
<evidence type="ECO:0000313" key="7">
    <source>
        <dbReference type="EMBL" id="AXV05366.1"/>
    </source>
</evidence>
<name>A0A346XT19_9ACTN</name>
<evidence type="ECO:0000256" key="4">
    <source>
        <dbReference type="ARBA" id="ARBA00023163"/>
    </source>
</evidence>
<dbReference type="Gene3D" id="1.10.1740.10">
    <property type="match status" value="1"/>
</dbReference>
<dbReference type="EMBL" id="CP031165">
    <property type="protein sequence ID" value="AXV05366.1"/>
    <property type="molecule type" value="Genomic_DNA"/>
</dbReference>
<sequence length="688" mass="70453">MASNHEGGTVVPGPPDATDPTPPPTPLPPTPPPSRSTAAALQVYDRHADRLYDFVVAVTRDAGAAAELVRDVVVAARAPGHPTEPHELRMWLYATIRSEAFDWLAARGRLSPEDRVVELPHVREDHTTGDLGAVVWEALAACSERDQALMTLHLRHGLSGADLAGAMGLSEAASDRLLDRALERAHEEIGALLSLLGVGPAWPGLSELQEEWDGTYSPWVRRIVTAQQHAQAITGAVPMPPGAPDPLQLLQAVPLAPAPPQLRDAVSTRLEAVDAVAMPSPVADPEDLDDTIPPEAAIPLVTRDDDPTIPPEQAVPWSAPDDDATIPPEHAMPLAAPPMDLEGAATTGPVGPVSSPSDPPAPATVTVPDGDGAATDPKRHRRVPLVLSVALGAAIALVVAGILARALFGDEAGEPAALTTESVPELPDQSNPPVIPSTNASGTPSPSSDVGSAGAVAAASDGVPTVPEAVDAEPSDSASEADRGQLLVPADPVVVDDDGGTVQLGNGGGAPLEWQITGGPEWATFEPASGTIGPGSTVQVGVSRLGDMPEGDHEGIVRIETAVGTVREVVVTTAVERPPELQEVQFGTRLLIQQGCGLDSSEVAVTVADESGIDAVVLTVDGPGAGRQSQVDLRPDPTSPGQFVGVVGPFDSPGTAAVTVTATDTRGNESMADGGMLTIAPCPGNSAG</sequence>
<organism evidence="7 8">
    <name type="scientific">Euzebya pacifica</name>
    <dbReference type="NCBI Taxonomy" id="1608957"/>
    <lineage>
        <taxon>Bacteria</taxon>
        <taxon>Bacillati</taxon>
        <taxon>Actinomycetota</taxon>
        <taxon>Nitriliruptoria</taxon>
        <taxon>Euzebyales</taxon>
    </lineage>
</organism>
<feature type="compositionally biased region" description="Pro residues" evidence="5">
    <location>
        <begin position="12"/>
        <end position="34"/>
    </location>
</feature>
<protein>
    <submittedName>
        <fullName evidence="7">Alanine-rich protein</fullName>
    </submittedName>
</protein>
<evidence type="ECO:0000256" key="6">
    <source>
        <dbReference type="SAM" id="Phobius"/>
    </source>
</evidence>
<dbReference type="InterPro" id="IPR013325">
    <property type="entry name" value="RNA_pol_sigma_r2"/>
</dbReference>
<feature type="compositionally biased region" description="Low complexity" evidence="5">
    <location>
        <begin position="444"/>
        <end position="464"/>
    </location>
</feature>
<keyword evidence="4" id="KW-0804">Transcription</keyword>
<accession>A0A346XT19</accession>
<evidence type="ECO:0000256" key="1">
    <source>
        <dbReference type="ARBA" id="ARBA00023015"/>
    </source>
</evidence>
<feature type="region of interest" description="Disordered" evidence="5">
    <location>
        <begin position="419"/>
        <end position="490"/>
    </location>
</feature>
<reference evidence="7 8" key="1">
    <citation type="submission" date="2018-09" db="EMBL/GenBank/DDBJ databases">
        <title>Complete genome sequence of Euzebya sp. DY32-46 isolated from seawater of Pacific Ocean.</title>
        <authorList>
            <person name="Xu L."/>
            <person name="Wu Y.-H."/>
            <person name="Xu X.-W."/>
        </authorList>
    </citation>
    <scope>NUCLEOTIDE SEQUENCE [LARGE SCALE GENOMIC DNA]</scope>
    <source>
        <strain evidence="7 8">DY32-46</strain>
    </source>
</reference>
<feature type="region of interest" description="Disordered" evidence="5">
    <location>
        <begin position="301"/>
        <end position="378"/>
    </location>
</feature>
<dbReference type="PANTHER" id="PTHR43133">
    <property type="entry name" value="RNA POLYMERASE ECF-TYPE SIGMA FACTO"/>
    <property type="match status" value="1"/>
</dbReference>
<feature type="compositionally biased region" description="Low complexity" evidence="5">
    <location>
        <begin position="346"/>
        <end position="356"/>
    </location>
</feature>
<dbReference type="RefSeq" id="WP_114590183.1">
    <property type="nucleotide sequence ID" value="NZ_CP031165.1"/>
</dbReference>
<keyword evidence="8" id="KW-1185">Reference proteome</keyword>
<keyword evidence="3" id="KW-0238">DNA-binding</keyword>
<keyword evidence="6" id="KW-0472">Membrane</keyword>
<keyword evidence="6" id="KW-0812">Transmembrane</keyword>
<dbReference type="OrthoDB" id="8611574at2"/>
<evidence type="ECO:0000256" key="5">
    <source>
        <dbReference type="SAM" id="MobiDB-lite"/>
    </source>
</evidence>
<dbReference type="KEGG" id="euz:DVS28_a0665"/>
<dbReference type="Proteomes" id="UP000264006">
    <property type="component" value="Chromosome"/>
</dbReference>
<evidence type="ECO:0000256" key="2">
    <source>
        <dbReference type="ARBA" id="ARBA00023082"/>
    </source>
</evidence>
<keyword evidence="2" id="KW-0731">Sigma factor</keyword>
<dbReference type="InterPro" id="IPR036388">
    <property type="entry name" value="WH-like_DNA-bd_sf"/>
</dbReference>
<evidence type="ECO:0000256" key="3">
    <source>
        <dbReference type="ARBA" id="ARBA00023125"/>
    </source>
</evidence>
<proteinExistence type="predicted"/>
<gene>
    <name evidence="7" type="ORF">DVS28_a0665</name>
</gene>
<keyword evidence="1" id="KW-0805">Transcription regulation</keyword>
<dbReference type="PANTHER" id="PTHR43133:SF8">
    <property type="entry name" value="RNA POLYMERASE SIGMA FACTOR HI_1459-RELATED"/>
    <property type="match status" value="1"/>
</dbReference>
<keyword evidence="6" id="KW-1133">Transmembrane helix</keyword>
<dbReference type="GO" id="GO:0003677">
    <property type="term" value="F:DNA binding"/>
    <property type="evidence" value="ECO:0007669"/>
    <property type="project" value="UniProtKB-KW"/>
</dbReference>
<feature type="region of interest" description="Disordered" evidence="5">
    <location>
        <begin position="1"/>
        <end position="37"/>
    </location>
</feature>
<evidence type="ECO:0000313" key="8">
    <source>
        <dbReference type="Proteomes" id="UP000264006"/>
    </source>
</evidence>
<dbReference type="SUPFAM" id="SSF88946">
    <property type="entry name" value="Sigma2 domain of RNA polymerase sigma factors"/>
    <property type="match status" value="1"/>
</dbReference>